<dbReference type="OrthoDB" id="6167710at2"/>
<dbReference type="RefSeq" id="WP_143489397.1">
    <property type="nucleotide sequence ID" value="NZ_VJOY01000012.1"/>
</dbReference>
<comment type="caution">
    <text evidence="1">The sequence shown here is derived from an EMBL/GenBank/DDBJ whole genome shotgun (WGS) entry which is preliminary data.</text>
</comment>
<proteinExistence type="predicted"/>
<reference evidence="1 2" key="1">
    <citation type="submission" date="2019-07" db="EMBL/GenBank/DDBJ databases">
        <title>Pseudomonas mangiferae sp. nov., isolated from bark of mango tree in Thailand.</title>
        <authorList>
            <person name="Srisuk N."/>
            <person name="Anurat P."/>
        </authorList>
    </citation>
    <scope>NUCLEOTIDE SEQUENCE [LARGE SCALE GENOMIC DNA]</scope>
    <source>
        <strain evidence="1 2">DMKU_BBB3-04</strain>
    </source>
</reference>
<dbReference type="Proteomes" id="UP000315235">
    <property type="component" value="Unassembled WGS sequence"/>
</dbReference>
<organism evidence="1 2">
    <name type="scientific">Pseudomonas mangiferae</name>
    <dbReference type="NCBI Taxonomy" id="2593654"/>
    <lineage>
        <taxon>Bacteria</taxon>
        <taxon>Pseudomonadati</taxon>
        <taxon>Pseudomonadota</taxon>
        <taxon>Gammaproteobacteria</taxon>
        <taxon>Pseudomonadales</taxon>
        <taxon>Pseudomonadaceae</taxon>
        <taxon>Pseudomonas</taxon>
    </lineage>
</organism>
<dbReference type="AlphaFoldDB" id="A0A553GVW7"/>
<evidence type="ECO:0000313" key="2">
    <source>
        <dbReference type="Proteomes" id="UP000315235"/>
    </source>
</evidence>
<name>A0A553GVW7_9PSED</name>
<protein>
    <submittedName>
        <fullName evidence="1">Uncharacterized protein</fullName>
    </submittedName>
</protein>
<gene>
    <name evidence="1" type="ORF">FM069_16135</name>
</gene>
<accession>A0A553GVW7</accession>
<dbReference type="EMBL" id="VJOY01000012">
    <property type="protein sequence ID" value="TRX73662.1"/>
    <property type="molecule type" value="Genomic_DNA"/>
</dbReference>
<keyword evidence="2" id="KW-1185">Reference proteome</keyword>
<sequence>MREALGLTPAIAVAPKQKPRSRATYTLVELSVRKKTGGAPFRFQHRSSSISKLTAQLEAEKAARKKGLDVWVVLDIQQISE</sequence>
<evidence type="ECO:0000313" key="1">
    <source>
        <dbReference type="EMBL" id="TRX73662.1"/>
    </source>
</evidence>